<name>A0ABV4CGC2_9PSEU</name>
<feature type="transmembrane region" description="Helical" evidence="7">
    <location>
        <begin position="82"/>
        <end position="105"/>
    </location>
</feature>
<evidence type="ECO:0000259" key="8">
    <source>
        <dbReference type="PROSITE" id="PS50850"/>
    </source>
</evidence>
<evidence type="ECO:0000256" key="1">
    <source>
        <dbReference type="ARBA" id="ARBA00004651"/>
    </source>
</evidence>
<evidence type="ECO:0000313" key="10">
    <source>
        <dbReference type="Proteomes" id="UP001564626"/>
    </source>
</evidence>
<feature type="domain" description="Major facilitator superfamily (MFS) profile" evidence="8">
    <location>
        <begin position="11"/>
        <end position="405"/>
    </location>
</feature>
<feature type="transmembrane region" description="Helical" evidence="7">
    <location>
        <begin position="257"/>
        <end position="280"/>
    </location>
</feature>
<gene>
    <name evidence="9" type="ORF">AB8O55_09050</name>
</gene>
<keyword evidence="2" id="KW-0813">Transport</keyword>
<dbReference type="PANTHER" id="PTHR43414">
    <property type="entry name" value="MULTIDRUG RESISTANCE PROTEIN MDTG"/>
    <property type="match status" value="1"/>
</dbReference>
<evidence type="ECO:0000256" key="4">
    <source>
        <dbReference type="ARBA" id="ARBA00022692"/>
    </source>
</evidence>
<feature type="transmembrane region" description="Helical" evidence="7">
    <location>
        <begin position="380"/>
        <end position="400"/>
    </location>
</feature>
<evidence type="ECO:0000256" key="7">
    <source>
        <dbReference type="SAM" id="Phobius"/>
    </source>
</evidence>
<feature type="transmembrane region" description="Helical" evidence="7">
    <location>
        <begin position="48"/>
        <end position="70"/>
    </location>
</feature>
<comment type="caution">
    <text evidence="9">The sequence shown here is derived from an EMBL/GenBank/DDBJ whole genome shotgun (WGS) entry which is preliminary data.</text>
</comment>
<feature type="transmembrane region" description="Helical" evidence="7">
    <location>
        <begin position="170"/>
        <end position="189"/>
    </location>
</feature>
<comment type="subcellular location">
    <subcellularLocation>
        <location evidence="1">Cell membrane</location>
        <topology evidence="1">Multi-pass membrane protein</topology>
    </subcellularLocation>
</comment>
<dbReference type="Pfam" id="PF07690">
    <property type="entry name" value="MFS_1"/>
    <property type="match status" value="1"/>
</dbReference>
<dbReference type="PRINTS" id="PR01035">
    <property type="entry name" value="TCRTETA"/>
</dbReference>
<evidence type="ECO:0000256" key="5">
    <source>
        <dbReference type="ARBA" id="ARBA00022989"/>
    </source>
</evidence>
<feature type="transmembrane region" description="Helical" evidence="7">
    <location>
        <begin position="216"/>
        <end position="237"/>
    </location>
</feature>
<evidence type="ECO:0000256" key="3">
    <source>
        <dbReference type="ARBA" id="ARBA00022475"/>
    </source>
</evidence>
<keyword evidence="5 7" id="KW-1133">Transmembrane helix</keyword>
<dbReference type="RefSeq" id="WP_345359600.1">
    <property type="nucleotide sequence ID" value="NZ_BAABII010000004.1"/>
</dbReference>
<keyword evidence="10" id="KW-1185">Reference proteome</keyword>
<keyword evidence="4 7" id="KW-0812">Transmembrane</keyword>
<evidence type="ECO:0000256" key="6">
    <source>
        <dbReference type="ARBA" id="ARBA00023136"/>
    </source>
</evidence>
<dbReference type="InterPro" id="IPR011701">
    <property type="entry name" value="MFS"/>
</dbReference>
<dbReference type="PROSITE" id="PS50850">
    <property type="entry name" value="MFS"/>
    <property type="match status" value="1"/>
</dbReference>
<dbReference type="Proteomes" id="UP001564626">
    <property type="component" value="Unassembled WGS sequence"/>
</dbReference>
<dbReference type="InterPro" id="IPR020846">
    <property type="entry name" value="MFS_dom"/>
</dbReference>
<reference evidence="9 10" key="1">
    <citation type="submission" date="2024-08" db="EMBL/GenBank/DDBJ databases">
        <title>Genome mining of Saccharopolyspora cebuensis PGLac3 from Nigerian medicinal plant.</title>
        <authorList>
            <person name="Ezeobiora C.E."/>
            <person name="Igbokwe N.H."/>
            <person name="Amin D.H."/>
            <person name="Mendie U.E."/>
        </authorList>
    </citation>
    <scope>NUCLEOTIDE SEQUENCE [LARGE SCALE GENOMIC DNA]</scope>
    <source>
        <strain evidence="9 10">PGLac3</strain>
    </source>
</reference>
<keyword evidence="6 7" id="KW-0472">Membrane</keyword>
<keyword evidence="3" id="KW-1003">Cell membrane</keyword>
<dbReference type="SUPFAM" id="SSF103473">
    <property type="entry name" value="MFS general substrate transporter"/>
    <property type="match status" value="1"/>
</dbReference>
<feature type="transmembrane region" description="Helical" evidence="7">
    <location>
        <begin position="12"/>
        <end position="36"/>
    </location>
</feature>
<organism evidence="9 10">
    <name type="scientific">Saccharopolyspora cebuensis</name>
    <dbReference type="NCBI Taxonomy" id="418759"/>
    <lineage>
        <taxon>Bacteria</taxon>
        <taxon>Bacillati</taxon>
        <taxon>Actinomycetota</taxon>
        <taxon>Actinomycetes</taxon>
        <taxon>Pseudonocardiales</taxon>
        <taxon>Pseudonocardiaceae</taxon>
        <taxon>Saccharopolyspora</taxon>
    </lineage>
</organism>
<accession>A0ABV4CGC2</accession>
<dbReference type="EMBL" id="JBGEHV010000012">
    <property type="protein sequence ID" value="MEY8039543.1"/>
    <property type="molecule type" value="Genomic_DNA"/>
</dbReference>
<sequence>MSTADRVQRRNLVLLWASQFTNTAGLMVLVPIMPFYVQGMGVRGTAEVQTWAGVAIAAPALALTVATPLWGRLGDRVGRHWMVVRALVGLAASMVVMAVASNPVALVVGRLLQGTLGGVVEAAQAFASAVGPGDKRGSALGKSFSATAAGSLTGPVLGGALVGAGQLDGLMLAIAAIATLLAGACALGLRDPRAARPGTRPAPQDRSRRPGFWRTGFWQVPGAAPLAVAAVAAYLGVYGLIPVFAEHVQRGFPSGQAGLWVGVFQSVTWGATLIASFWWGRHNDRAQRPVRALAIAATACGVSIAAQALPLGAAGLVVLRIVQGASFAALAQSLFFHVGKHAPEERRSGCVGAANSFLLAGQSAGPLLAGPMAVVLPTHASIALLGAACAVAGLCCVRALRGEHPHRDHDRAEVLTG</sequence>
<dbReference type="InterPro" id="IPR001958">
    <property type="entry name" value="Tet-R_TetA/multi-R_MdtG-like"/>
</dbReference>
<dbReference type="Gene3D" id="1.20.1250.20">
    <property type="entry name" value="MFS general substrate transporter like domains"/>
    <property type="match status" value="1"/>
</dbReference>
<evidence type="ECO:0000313" key="9">
    <source>
        <dbReference type="EMBL" id="MEY8039543.1"/>
    </source>
</evidence>
<evidence type="ECO:0000256" key="2">
    <source>
        <dbReference type="ARBA" id="ARBA00022448"/>
    </source>
</evidence>
<dbReference type="InterPro" id="IPR036259">
    <property type="entry name" value="MFS_trans_sf"/>
</dbReference>
<proteinExistence type="predicted"/>
<dbReference type="PANTHER" id="PTHR43414:SF6">
    <property type="entry name" value="MULTIDRUG RESISTANCE PROTEIN MDTG"/>
    <property type="match status" value="1"/>
</dbReference>
<feature type="transmembrane region" description="Helical" evidence="7">
    <location>
        <begin position="292"/>
        <end position="311"/>
    </location>
</feature>
<protein>
    <submittedName>
        <fullName evidence="9">MFS transporter</fullName>
    </submittedName>
</protein>